<feature type="chain" id="PRO_5004978351" evidence="2">
    <location>
        <begin position="29"/>
        <end position="121"/>
    </location>
</feature>
<comment type="caution">
    <text evidence="3">The sequence shown here is derived from an EMBL/GenBank/DDBJ whole genome shotgun (WGS) entry which is preliminary data.</text>
</comment>
<feature type="compositionally biased region" description="Low complexity" evidence="1">
    <location>
        <begin position="72"/>
        <end position="112"/>
    </location>
</feature>
<dbReference type="AlphaFoldDB" id="X7FCH8"/>
<dbReference type="STRING" id="1449351.RISW2_12125"/>
<organism evidence="3 4">
    <name type="scientific">Roseivivax isoporae LMG 25204</name>
    <dbReference type="NCBI Taxonomy" id="1449351"/>
    <lineage>
        <taxon>Bacteria</taxon>
        <taxon>Pseudomonadati</taxon>
        <taxon>Pseudomonadota</taxon>
        <taxon>Alphaproteobacteria</taxon>
        <taxon>Rhodobacterales</taxon>
        <taxon>Roseobacteraceae</taxon>
        <taxon>Roseivivax</taxon>
    </lineage>
</organism>
<feature type="signal peptide" evidence="2">
    <location>
        <begin position="1"/>
        <end position="28"/>
    </location>
</feature>
<evidence type="ECO:0000256" key="2">
    <source>
        <dbReference type="SAM" id="SignalP"/>
    </source>
</evidence>
<gene>
    <name evidence="3" type="ORF">RISW2_12125</name>
</gene>
<evidence type="ECO:0000313" key="3">
    <source>
        <dbReference type="EMBL" id="ETX30587.1"/>
    </source>
</evidence>
<evidence type="ECO:0000313" key="4">
    <source>
        <dbReference type="Proteomes" id="UP000023430"/>
    </source>
</evidence>
<keyword evidence="2" id="KW-0732">Signal</keyword>
<sequence>MDRRPFHPFVILALICAILLPRSAAALAAAGVPGLQAVVICTGTETRTLILGPDGAPVQATPSHEPCMTAQAPDPLARGPLPLAPARFVPAEPPAAAAVPPVTAPGEGAALPRAPPASPSR</sequence>
<dbReference type="RefSeq" id="WP_043766032.1">
    <property type="nucleotide sequence ID" value="NZ_JAME01000003.1"/>
</dbReference>
<name>X7FCH8_9RHOB</name>
<proteinExistence type="predicted"/>
<reference evidence="3 4" key="1">
    <citation type="submission" date="2014-01" db="EMBL/GenBank/DDBJ databases">
        <title>Roseivivax isoporae LMG 25204 Genome Sequencing.</title>
        <authorList>
            <person name="Lai Q."/>
            <person name="Li G."/>
            <person name="Shao Z."/>
        </authorList>
    </citation>
    <scope>NUCLEOTIDE SEQUENCE [LARGE SCALE GENOMIC DNA]</scope>
    <source>
        <strain evidence="3 4">LMG 25204</strain>
    </source>
</reference>
<protein>
    <submittedName>
        <fullName evidence="3">Uncharacterized protein</fullName>
    </submittedName>
</protein>
<dbReference type="Proteomes" id="UP000023430">
    <property type="component" value="Unassembled WGS sequence"/>
</dbReference>
<keyword evidence="4" id="KW-1185">Reference proteome</keyword>
<evidence type="ECO:0000256" key="1">
    <source>
        <dbReference type="SAM" id="MobiDB-lite"/>
    </source>
</evidence>
<accession>X7FCH8</accession>
<dbReference type="EMBL" id="JAME01000003">
    <property type="protein sequence ID" value="ETX30587.1"/>
    <property type="molecule type" value="Genomic_DNA"/>
</dbReference>
<feature type="region of interest" description="Disordered" evidence="1">
    <location>
        <begin position="53"/>
        <end position="121"/>
    </location>
</feature>